<evidence type="ECO:0000313" key="2">
    <source>
        <dbReference type="EMBL" id="MFD1330861.1"/>
    </source>
</evidence>
<protein>
    <submittedName>
        <fullName evidence="2">O-antigen ligase family protein</fullName>
    </submittedName>
</protein>
<evidence type="ECO:0000313" key="3">
    <source>
        <dbReference type="Proteomes" id="UP001597171"/>
    </source>
</evidence>
<feature type="transmembrane region" description="Helical" evidence="1">
    <location>
        <begin position="20"/>
        <end position="37"/>
    </location>
</feature>
<accession>A0ABW3Z3Q9</accession>
<keyword evidence="1" id="KW-0472">Membrane</keyword>
<dbReference type="PANTHER" id="PTHR37422:SF21">
    <property type="entry name" value="EXOQ-LIKE PROTEIN"/>
    <property type="match status" value="1"/>
</dbReference>
<dbReference type="GO" id="GO:0016874">
    <property type="term" value="F:ligase activity"/>
    <property type="evidence" value="ECO:0007669"/>
    <property type="project" value="UniProtKB-KW"/>
</dbReference>
<feature type="transmembrane region" description="Helical" evidence="1">
    <location>
        <begin position="192"/>
        <end position="210"/>
    </location>
</feature>
<proteinExistence type="predicted"/>
<feature type="transmembrane region" description="Helical" evidence="1">
    <location>
        <begin position="216"/>
        <end position="235"/>
    </location>
</feature>
<reference evidence="3" key="1">
    <citation type="journal article" date="2019" name="Int. J. Syst. Evol. Microbiol.">
        <title>The Global Catalogue of Microorganisms (GCM) 10K type strain sequencing project: providing services to taxonomists for standard genome sequencing and annotation.</title>
        <authorList>
            <consortium name="The Broad Institute Genomics Platform"/>
            <consortium name="The Broad Institute Genome Sequencing Center for Infectious Disease"/>
            <person name="Wu L."/>
            <person name="Ma J."/>
        </authorList>
    </citation>
    <scope>NUCLEOTIDE SEQUENCE [LARGE SCALE GENOMIC DNA]</scope>
    <source>
        <strain evidence="3">CCUG 61696</strain>
    </source>
</reference>
<feature type="transmembrane region" description="Helical" evidence="1">
    <location>
        <begin position="43"/>
        <end position="60"/>
    </location>
</feature>
<evidence type="ECO:0000256" key="1">
    <source>
        <dbReference type="SAM" id="Phobius"/>
    </source>
</evidence>
<name>A0ABW3Z3Q9_9HYPH</name>
<feature type="transmembrane region" description="Helical" evidence="1">
    <location>
        <begin position="67"/>
        <end position="86"/>
    </location>
</feature>
<organism evidence="2 3">
    <name type="scientific">Methylopila musalis</name>
    <dbReference type="NCBI Taxonomy" id="1134781"/>
    <lineage>
        <taxon>Bacteria</taxon>
        <taxon>Pseudomonadati</taxon>
        <taxon>Pseudomonadota</taxon>
        <taxon>Alphaproteobacteria</taxon>
        <taxon>Hyphomicrobiales</taxon>
        <taxon>Methylopilaceae</taxon>
        <taxon>Methylopila</taxon>
    </lineage>
</organism>
<sequence>MSQASALGAARPLTIGVETLREGLVAIAVLTSFVVMFEPAPYDLLFVLAIVLFSLTGLTLPRTLLPFVTLVALYQLGAVLTLSLVISRPDTLKWTIVGVFLAVTGVFYALLLADRTEIRARLIANAWVVAAVFGGALAIIGYFHLGPGSDKFLLYGRAKGAFKDPNVYAPYLIFPALILIQRLYAAERLRQIIFILVPLGVIVSGIFLSFSRGSWGHLIASAALMTGLTILASPSPARRARILLICCGAAVCATLLILVLLSLPSVSNLFAERASLEQGYDSGRYGRFGRHLLGAQIALVQPLGIGIYEFARMFGSDVHNTYLNAFLSYGWLGGISLIALVVITAVFGGRYVLSPTPWRPIFICAYSTWLVLMMEAWVIDVDHWRHQWALLGITWGLIGATARFEKLRRSASDATSRRLVDAPAR</sequence>
<keyword evidence="1" id="KW-1133">Transmembrane helix</keyword>
<gene>
    <name evidence="2" type="ORF">ACFQ4O_02485</name>
</gene>
<dbReference type="EMBL" id="JBHTMX010000007">
    <property type="protein sequence ID" value="MFD1330861.1"/>
    <property type="molecule type" value="Genomic_DNA"/>
</dbReference>
<dbReference type="Proteomes" id="UP001597171">
    <property type="component" value="Unassembled WGS sequence"/>
</dbReference>
<keyword evidence="1" id="KW-0812">Transmembrane</keyword>
<dbReference type="InterPro" id="IPR051533">
    <property type="entry name" value="WaaL-like"/>
</dbReference>
<dbReference type="PANTHER" id="PTHR37422">
    <property type="entry name" value="TEICHURONIC ACID BIOSYNTHESIS PROTEIN TUAE"/>
    <property type="match status" value="1"/>
</dbReference>
<feature type="transmembrane region" description="Helical" evidence="1">
    <location>
        <begin position="92"/>
        <end position="112"/>
    </location>
</feature>
<keyword evidence="3" id="KW-1185">Reference proteome</keyword>
<feature type="transmembrane region" description="Helical" evidence="1">
    <location>
        <begin position="329"/>
        <end position="353"/>
    </location>
</feature>
<comment type="caution">
    <text evidence="2">The sequence shown here is derived from an EMBL/GenBank/DDBJ whole genome shotgun (WGS) entry which is preliminary data.</text>
</comment>
<feature type="transmembrane region" description="Helical" evidence="1">
    <location>
        <begin position="242"/>
        <end position="263"/>
    </location>
</feature>
<feature type="transmembrane region" description="Helical" evidence="1">
    <location>
        <begin position="165"/>
        <end position="185"/>
    </location>
</feature>
<keyword evidence="2" id="KW-0436">Ligase</keyword>
<feature type="transmembrane region" description="Helical" evidence="1">
    <location>
        <begin position="360"/>
        <end position="379"/>
    </location>
</feature>
<feature type="transmembrane region" description="Helical" evidence="1">
    <location>
        <begin position="124"/>
        <end position="145"/>
    </location>
</feature>
<dbReference type="RefSeq" id="WP_378774058.1">
    <property type="nucleotide sequence ID" value="NZ_JBHTMX010000007.1"/>
</dbReference>